<dbReference type="PANTHER" id="PTHR33568">
    <property type="entry name" value="DNA POLYMERASE"/>
    <property type="match status" value="1"/>
</dbReference>
<dbReference type="OrthoDB" id="6119432at2759"/>
<dbReference type="Proteomes" id="UP000230750">
    <property type="component" value="Unassembled WGS sequence"/>
</dbReference>
<protein>
    <recommendedName>
        <fullName evidence="2">DNA-directed DNA polymerase</fullName>
        <ecNumber evidence="2">2.7.7.7</ecNumber>
    </recommendedName>
</protein>
<proteinExistence type="inferred from homology"/>
<evidence type="ECO:0000256" key="2">
    <source>
        <dbReference type="ARBA" id="ARBA00012417"/>
    </source>
</evidence>
<evidence type="ECO:0000256" key="3">
    <source>
        <dbReference type="ARBA" id="ARBA00022679"/>
    </source>
</evidence>
<comment type="similarity">
    <text evidence="1">Belongs to the DNA polymerase type-B family.</text>
</comment>
<dbReference type="Gene3D" id="1.10.287.690">
    <property type="entry name" value="Helix hairpin bin"/>
    <property type="match status" value="1"/>
</dbReference>
<dbReference type="EC" id="2.7.7.7" evidence="2"/>
<dbReference type="Gene3D" id="3.90.1600.10">
    <property type="entry name" value="Palm domain of DNA polymerase"/>
    <property type="match status" value="1"/>
</dbReference>
<evidence type="ECO:0000313" key="7">
    <source>
        <dbReference type="Proteomes" id="UP000230750"/>
    </source>
</evidence>
<evidence type="ECO:0000313" key="6">
    <source>
        <dbReference type="EMBL" id="PIK46161.1"/>
    </source>
</evidence>
<dbReference type="InterPro" id="IPR023211">
    <property type="entry name" value="DNA_pol_palm_dom_sf"/>
</dbReference>
<organism evidence="6 7">
    <name type="scientific">Stichopus japonicus</name>
    <name type="common">Sea cucumber</name>
    <dbReference type="NCBI Taxonomy" id="307972"/>
    <lineage>
        <taxon>Eukaryota</taxon>
        <taxon>Metazoa</taxon>
        <taxon>Echinodermata</taxon>
        <taxon>Eleutherozoa</taxon>
        <taxon>Echinozoa</taxon>
        <taxon>Holothuroidea</taxon>
        <taxon>Aspidochirotacea</taxon>
        <taxon>Aspidochirotida</taxon>
        <taxon>Stichopodidae</taxon>
        <taxon>Apostichopus</taxon>
    </lineage>
</organism>
<dbReference type="InterPro" id="IPR043502">
    <property type="entry name" value="DNA/RNA_pol_sf"/>
</dbReference>
<dbReference type="PRINTS" id="PR00106">
    <property type="entry name" value="DNAPOLB"/>
</dbReference>
<evidence type="ECO:0000256" key="4">
    <source>
        <dbReference type="ARBA" id="ARBA00022695"/>
    </source>
</evidence>
<dbReference type="PANTHER" id="PTHR33568:SF3">
    <property type="entry name" value="DNA-DIRECTED DNA POLYMERASE"/>
    <property type="match status" value="1"/>
</dbReference>
<evidence type="ECO:0000256" key="1">
    <source>
        <dbReference type="ARBA" id="ARBA00005755"/>
    </source>
</evidence>
<keyword evidence="7" id="KW-1185">Reference proteome</keyword>
<dbReference type="STRING" id="307972.A0A2G8KDT5"/>
<sequence>MGPYWVDGFATEGNVIFEFQGCWWHGCPTCYDEDTIHPYHQITMGELYNRTVKRKQFFRDVYPGHVYVEMWGHQWNQLKLDLSLDMKMCIAQVPRNLEPLNPREAFFGGRTNGVKLLHEVQGGEQIKYVDFCSLYPYVNKCCSYPMYHPKVVTDDLSHDMSQYYGLVRFKQEASGWPSWCITADDRDKYIADYAANEGIELDSSKINYNPGLRALAKLMLNSFWGKFGQRSDLEKTEVVTNVSRLYELIQDSDKTDVRNIRLINEEILEVCYKEYQEFAQPNARVNVVIAAFTTCHARLRLYDVLDRLQERVLYFDTDSIIYVTKPGEWEPPTGDYLGDLTNEIDPKDGQFIASFCTGGPKNYAYTLDSGMSVCKVRGITLNYEKLKK</sequence>
<keyword evidence="3" id="KW-0808">Transferase</keyword>
<dbReference type="SUPFAM" id="SSF56672">
    <property type="entry name" value="DNA/RNA polymerases"/>
    <property type="match status" value="1"/>
</dbReference>
<name>A0A2G8KDT5_STIJA</name>
<dbReference type="GO" id="GO:0003676">
    <property type="term" value="F:nucleic acid binding"/>
    <property type="evidence" value="ECO:0007669"/>
    <property type="project" value="InterPro"/>
</dbReference>
<dbReference type="GO" id="GO:0003887">
    <property type="term" value="F:DNA-directed DNA polymerase activity"/>
    <property type="evidence" value="ECO:0007669"/>
    <property type="project" value="UniProtKB-KW"/>
</dbReference>
<dbReference type="InterPro" id="IPR006172">
    <property type="entry name" value="DNA-dir_DNA_pol_B"/>
</dbReference>
<evidence type="ECO:0000256" key="5">
    <source>
        <dbReference type="ARBA" id="ARBA00022932"/>
    </source>
</evidence>
<dbReference type="AlphaFoldDB" id="A0A2G8KDT5"/>
<keyword evidence="5" id="KW-0239">DNA-directed DNA polymerase</keyword>
<dbReference type="GO" id="GO:0000166">
    <property type="term" value="F:nucleotide binding"/>
    <property type="evidence" value="ECO:0007669"/>
    <property type="project" value="InterPro"/>
</dbReference>
<gene>
    <name evidence="6" type="ORF">BSL78_16982</name>
</gene>
<keyword evidence="4" id="KW-0548">Nucleotidyltransferase</keyword>
<accession>A0A2G8KDT5</accession>
<comment type="caution">
    <text evidence="6">The sequence shown here is derived from an EMBL/GenBank/DDBJ whole genome shotgun (WGS) entry which is preliminary data.</text>
</comment>
<reference evidence="6 7" key="1">
    <citation type="journal article" date="2017" name="PLoS Biol.">
        <title>The sea cucumber genome provides insights into morphological evolution and visceral regeneration.</title>
        <authorList>
            <person name="Zhang X."/>
            <person name="Sun L."/>
            <person name="Yuan J."/>
            <person name="Sun Y."/>
            <person name="Gao Y."/>
            <person name="Zhang L."/>
            <person name="Li S."/>
            <person name="Dai H."/>
            <person name="Hamel J.F."/>
            <person name="Liu C."/>
            <person name="Yu Y."/>
            <person name="Liu S."/>
            <person name="Lin W."/>
            <person name="Guo K."/>
            <person name="Jin S."/>
            <person name="Xu P."/>
            <person name="Storey K.B."/>
            <person name="Huan P."/>
            <person name="Zhang T."/>
            <person name="Zhou Y."/>
            <person name="Zhang J."/>
            <person name="Lin C."/>
            <person name="Li X."/>
            <person name="Xing L."/>
            <person name="Huo D."/>
            <person name="Sun M."/>
            <person name="Wang L."/>
            <person name="Mercier A."/>
            <person name="Li F."/>
            <person name="Yang H."/>
            <person name="Xiang J."/>
        </authorList>
    </citation>
    <scope>NUCLEOTIDE SEQUENCE [LARGE SCALE GENOMIC DNA]</scope>
    <source>
        <strain evidence="6">Shaxun</strain>
        <tissue evidence="6">Muscle</tissue>
    </source>
</reference>
<dbReference type="EMBL" id="MRZV01000662">
    <property type="protein sequence ID" value="PIK46161.1"/>
    <property type="molecule type" value="Genomic_DNA"/>
</dbReference>